<evidence type="ECO:0000256" key="1">
    <source>
        <dbReference type="SAM" id="Coils"/>
    </source>
</evidence>
<dbReference type="HOGENOM" id="CLU_1361044_0_0_1"/>
<name>U9UAN6_RHIID</name>
<feature type="coiled-coil region" evidence="1">
    <location>
        <begin position="131"/>
        <end position="165"/>
    </location>
</feature>
<proteinExistence type="predicted"/>
<sequence length="201" mass="24360">MWLESYIAFNSKLRQLLQSSLIILSMARLENMRKYQDTRLLPLRNRKNEKSLLNKIRNPSFKYAHLLGKDFNWRPHGKGWICLKKLIPSTIHIVQLPDEQWINNKNEKPILKNTKVIGIVFWRATTLCKLIKNEIARYREWYENKKELLENVENLYKLYYELSNEERIITEEEINNIREDLLRDDVIEIKNFYINQRSISH</sequence>
<gene>
    <name evidence="2" type="ORF">GLOINDRAFT_93915</name>
</gene>
<reference evidence="2" key="1">
    <citation type="submission" date="2013-07" db="EMBL/GenBank/DDBJ databases">
        <title>The genome of an arbuscular mycorrhizal fungus provides insights into the evolution of the oldest plant symbiosis.</title>
        <authorList>
            <consortium name="DOE Joint Genome Institute"/>
            <person name="Tisserant E."/>
            <person name="Malbreil M."/>
            <person name="Kuo A."/>
            <person name="Kohler A."/>
            <person name="Symeonidi A."/>
            <person name="Balestrini R."/>
            <person name="Charron P."/>
            <person name="Duensing N."/>
            <person name="Frei-dit-Frey N."/>
            <person name="Gianinazzi-Pearson V."/>
            <person name="Gilbert B."/>
            <person name="Handa Y."/>
            <person name="Hijri M."/>
            <person name="Kaul R."/>
            <person name="Kawaguchi M."/>
            <person name="Krajinski F."/>
            <person name="Lammers P."/>
            <person name="Lapierre D."/>
            <person name="Masclaux F.G."/>
            <person name="Murat C."/>
            <person name="Morin E."/>
            <person name="Ndikumana S."/>
            <person name="Pagni M."/>
            <person name="Petitpierre D."/>
            <person name="Requena N."/>
            <person name="Rosikiewicz P."/>
            <person name="Riley R."/>
            <person name="Saito K."/>
            <person name="San Clemente H."/>
            <person name="Shapiro H."/>
            <person name="van Tuinen D."/>
            <person name="Becard G."/>
            <person name="Bonfante P."/>
            <person name="Paszkowski U."/>
            <person name="Shachar-Hill Y."/>
            <person name="Young J.P."/>
            <person name="Sanders I.R."/>
            <person name="Henrissat B."/>
            <person name="Rensing S.A."/>
            <person name="Grigoriev I.V."/>
            <person name="Corradi N."/>
            <person name="Roux C."/>
            <person name="Martin F."/>
        </authorList>
    </citation>
    <scope>NUCLEOTIDE SEQUENCE</scope>
    <source>
        <strain evidence="2">DAOM 197198</strain>
    </source>
</reference>
<dbReference type="EMBL" id="KI280155">
    <property type="protein sequence ID" value="ESA17469.1"/>
    <property type="molecule type" value="Genomic_DNA"/>
</dbReference>
<dbReference type="VEuPathDB" id="FungiDB:RhiirFUN_003466"/>
<keyword evidence="1" id="KW-0175">Coiled coil</keyword>
<evidence type="ECO:0000313" key="2">
    <source>
        <dbReference type="EMBL" id="ESA17469.1"/>
    </source>
</evidence>
<organism evidence="2">
    <name type="scientific">Rhizophagus irregularis (strain DAOM 181602 / DAOM 197198 / MUCL 43194)</name>
    <name type="common">Arbuscular mycorrhizal fungus</name>
    <name type="synonym">Glomus intraradices</name>
    <dbReference type="NCBI Taxonomy" id="747089"/>
    <lineage>
        <taxon>Eukaryota</taxon>
        <taxon>Fungi</taxon>
        <taxon>Fungi incertae sedis</taxon>
        <taxon>Mucoromycota</taxon>
        <taxon>Glomeromycotina</taxon>
        <taxon>Glomeromycetes</taxon>
        <taxon>Glomerales</taxon>
        <taxon>Glomeraceae</taxon>
        <taxon>Rhizophagus</taxon>
    </lineage>
</organism>
<protein>
    <submittedName>
        <fullName evidence="2">Uncharacterized protein</fullName>
    </submittedName>
</protein>
<accession>U9UAN6</accession>
<dbReference type="AlphaFoldDB" id="U9UAN6"/>